<sequence>TINIWYNELLNNESTAFVAQIKKAEEMVVDNLEFKIPKPDKSDHI</sequence>
<evidence type="ECO:0000313" key="2">
    <source>
        <dbReference type="Proteomes" id="UP000789920"/>
    </source>
</evidence>
<keyword evidence="2" id="KW-1185">Reference proteome</keyword>
<dbReference type="EMBL" id="CAJVQC010116524">
    <property type="protein sequence ID" value="CAG8837065.1"/>
    <property type="molecule type" value="Genomic_DNA"/>
</dbReference>
<accession>A0ACA9SFY3</accession>
<proteinExistence type="predicted"/>
<name>A0ACA9SFY3_9GLOM</name>
<reference evidence="1" key="1">
    <citation type="submission" date="2021-06" db="EMBL/GenBank/DDBJ databases">
        <authorList>
            <person name="Kallberg Y."/>
            <person name="Tangrot J."/>
            <person name="Rosling A."/>
        </authorList>
    </citation>
    <scope>NUCLEOTIDE SEQUENCE</scope>
    <source>
        <strain evidence="1">MA461A</strain>
    </source>
</reference>
<feature type="non-terminal residue" evidence="1">
    <location>
        <position position="45"/>
    </location>
</feature>
<evidence type="ECO:0000313" key="1">
    <source>
        <dbReference type="EMBL" id="CAG8837065.1"/>
    </source>
</evidence>
<feature type="non-terminal residue" evidence="1">
    <location>
        <position position="1"/>
    </location>
</feature>
<protein>
    <submittedName>
        <fullName evidence="1">34231_t:CDS:1</fullName>
    </submittedName>
</protein>
<gene>
    <name evidence="1" type="ORF">RPERSI_LOCUS30156</name>
</gene>
<organism evidence="1 2">
    <name type="scientific">Racocetra persica</name>
    <dbReference type="NCBI Taxonomy" id="160502"/>
    <lineage>
        <taxon>Eukaryota</taxon>
        <taxon>Fungi</taxon>
        <taxon>Fungi incertae sedis</taxon>
        <taxon>Mucoromycota</taxon>
        <taxon>Glomeromycotina</taxon>
        <taxon>Glomeromycetes</taxon>
        <taxon>Diversisporales</taxon>
        <taxon>Gigasporaceae</taxon>
        <taxon>Racocetra</taxon>
    </lineage>
</organism>
<dbReference type="Proteomes" id="UP000789920">
    <property type="component" value="Unassembled WGS sequence"/>
</dbReference>
<comment type="caution">
    <text evidence="1">The sequence shown here is derived from an EMBL/GenBank/DDBJ whole genome shotgun (WGS) entry which is preliminary data.</text>
</comment>